<protein>
    <submittedName>
        <fullName evidence="5">Peptidoglycan DD-metalloendopeptidase family protein</fullName>
    </submittedName>
</protein>
<dbReference type="SUPFAM" id="SSF51261">
    <property type="entry name" value="Duplicated hybrid motif"/>
    <property type="match status" value="1"/>
</dbReference>
<gene>
    <name evidence="5" type="ORF">QU665_02100</name>
</gene>
<keyword evidence="3" id="KW-0732">Signal</keyword>
<feature type="coiled-coil region" evidence="1">
    <location>
        <begin position="34"/>
        <end position="114"/>
    </location>
</feature>
<evidence type="ECO:0000256" key="2">
    <source>
        <dbReference type="SAM" id="MobiDB-lite"/>
    </source>
</evidence>
<dbReference type="Gene3D" id="6.10.250.3150">
    <property type="match status" value="1"/>
</dbReference>
<evidence type="ECO:0000313" key="5">
    <source>
        <dbReference type="EMBL" id="MEA1303884.1"/>
    </source>
</evidence>
<organism evidence="5 6">
    <name type="scientific">Actinomyces oris</name>
    <dbReference type="NCBI Taxonomy" id="544580"/>
    <lineage>
        <taxon>Bacteria</taxon>
        <taxon>Bacillati</taxon>
        <taxon>Actinomycetota</taxon>
        <taxon>Actinomycetes</taxon>
        <taxon>Actinomycetales</taxon>
        <taxon>Actinomycetaceae</taxon>
        <taxon>Actinomyces</taxon>
    </lineage>
</organism>
<feature type="domain" description="M23ase beta-sheet core" evidence="4">
    <location>
        <begin position="335"/>
        <end position="432"/>
    </location>
</feature>
<dbReference type="AlphaFoldDB" id="A0AAW9KPB8"/>
<accession>A0AAW9KPB8</accession>
<name>A0AAW9KPB8_9ACTO</name>
<sequence>MLSRLFLRRSRRRAAVCALAAASLVFFYSGDISLADERDDAVAKQDEAQRKQQQVISSLEGVSADLGQAYISLQNAQASLSTAETQLTTAETTLAAKEREQQIASDRLNTAQNSLETVKKESEASKKTAEETSGSVAEIVVSTYQGDNSVTSWSYVLASQDVEELSQRASAVEIGSGVQEAVLSAAEVERAQNANREARQNAATTRVSTLKTEADTAEANAKAARDAAKTKRDEVAKLAAQKKSAAEALESRKSDLQSQLDQANADAAAAASRVAQIDAANRAAASAGTMPSVPASSIGADSLGSGYIGHPITGPLEVTSPFGYRVHPVTGVATGHQGVDFAASEGTPQYAAVSGVATYWNSESCGIGIDINGGIIEGHSYVITLCHLSSRSIADGQQVKRGDVVGATGSTGYATGAHVHFQVAQDGVYIDPMSLPGF</sequence>
<reference evidence="5 6" key="1">
    <citation type="submission" date="2023-06" db="EMBL/GenBank/DDBJ databases">
        <title>Actinomyces orist ORNL 0101 HMT-893 genome.</title>
        <authorList>
            <person name="Johnston C.D."/>
            <person name="Chen T."/>
            <person name="Dewhirst F.E."/>
        </authorList>
    </citation>
    <scope>NUCLEOTIDE SEQUENCE [LARGE SCALE GENOMIC DNA]</scope>
    <source>
        <strain evidence="5 6">ORNL 0101</strain>
    </source>
</reference>
<proteinExistence type="predicted"/>
<evidence type="ECO:0000256" key="1">
    <source>
        <dbReference type="SAM" id="Coils"/>
    </source>
</evidence>
<dbReference type="PANTHER" id="PTHR21666:SF270">
    <property type="entry name" value="MUREIN HYDROLASE ACTIVATOR ENVC"/>
    <property type="match status" value="1"/>
</dbReference>
<feature type="signal peptide" evidence="3">
    <location>
        <begin position="1"/>
        <end position="34"/>
    </location>
</feature>
<dbReference type="InterPro" id="IPR050570">
    <property type="entry name" value="Cell_wall_metabolism_enzyme"/>
</dbReference>
<dbReference type="Pfam" id="PF01551">
    <property type="entry name" value="Peptidase_M23"/>
    <property type="match status" value="1"/>
</dbReference>
<feature type="compositionally biased region" description="Low complexity" evidence="2">
    <location>
        <begin position="193"/>
        <end position="203"/>
    </location>
</feature>
<dbReference type="RefSeq" id="WP_075393332.1">
    <property type="nucleotide sequence ID" value="NZ_JAXBCZ010000001.1"/>
</dbReference>
<evidence type="ECO:0000259" key="4">
    <source>
        <dbReference type="Pfam" id="PF01551"/>
    </source>
</evidence>
<feature type="region of interest" description="Disordered" evidence="2">
    <location>
        <begin position="193"/>
        <end position="217"/>
    </location>
</feature>
<dbReference type="GO" id="GO:0004222">
    <property type="term" value="F:metalloendopeptidase activity"/>
    <property type="evidence" value="ECO:0007669"/>
    <property type="project" value="TreeGrafter"/>
</dbReference>
<dbReference type="EMBL" id="JAXBCZ010000001">
    <property type="protein sequence ID" value="MEA1303884.1"/>
    <property type="molecule type" value="Genomic_DNA"/>
</dbReference>
<keyword evidence="6" id="KW-1185">Reference proteome</keyword>
<evidence type="ECO:0000256" key="3">
    <source>
        <dbReference type="SAM" id="SignalP"/>
    </source>
</evidence>
<dbReference type="InterPro" id="IPR016047">
    <property type="entry name" value="M23ase_b-sheet_dom"/>
</dbReference>
<dbReference type="PANTHER" id="PTHR21666">
    <property type="entry name" value="PEPTIDASE-RELATED"/>
    <property type="match status" value="1"/>
</dbReference>
<dbReference type="InterPro" id="IPR011055">
    <property type="entry name" value="Dup_hybrid_motif"/>
</dbReference>
<dbReference type="Proteomes" id="UP001289581">
    <property type="component" value="Unassembled WGS sequence"/>
</dbReference>
<comment type="caution">
    <text evidence="5">The sequence shown here is derived from an EMBL/GenBank/DDBJ whole genome shotgun (WGS) entry which is preliminary data.</text>
</comment>
<dbReference type="Gene3D" id="2.70.70.10">
    <property type="entry name" value="Glucose Permease (Domain IIA)"/>
    <property type="match status" value="1"/>
</dbReference>
<dbReference type="CDD" id="cd12797">
    <property type="entry name" value="M23_peptidase"/>
    <property type="match status" value="1"/>
</dbReference>
<feature type="chain" id="PRO_5043993027" evidence="3">
    <location>
        <begin position="35"/>
        <end position="438"/>
    </location>
</feature>
<keyword evidence="1" id="KW-0175">Coiled coil</keyword>
<evidence type="ECO:0000313" key="6">
    <source>
        <dbReference type="Proteomes" id="UP001289581"/>
    </source>
</evidence>